<proteinExistence type="predicted"/>
<comment type="caution">
    <text evidence="2">The sequence shown here is derived from an EMBL/GenBank/DDBJ whole genome shotgun (WGS) entry which is preliminary data.</text>
</comment>
<feature type="compositionally biased region" description="Basic and acidic residues" evidence="1">
    <location>
        <begin position="100"/>
        <end position="117"/>
    </location>
</feature>
<reference evidence="3" key="1">
    <citation type="submission" date="2023-07" db="EMBL/GenBank/DDBJ databases">
        <title>30 novel species of actinomycetes from the DSMZ collection.</title>
        <authorList>
            <person name="Nouioui I."/>
        </authorList>
    </citation>
    <scope>NUCLEOTIDE SEQUENCE [LARGE SCALE GENOMIC DNA]</scope>
    <source>
        <strain evidence="3">DSM 42041</strain>
    </source>
</reference>
<name>A0ABU2NR10_9ACTN</name>
<dbReference type="Proteomes" id="UP001183414">
    <property type="component" value="Unassembled WGS sequence"/>
</dbReference>
<dbReference type="EMBL" id="JAVREQ010000008">
    <property type="protein sequence ID" value="MDT0379410.1"/>
    <property type="molecule type" value="Genomic_DNA"/>
</dbReference>
<sequence>MPKKDELSQRRNRNLVDRLEGLMKAGLKPEYEGYYGQLILSGDKLAELGELDDIRRAAREAGRRLGWKPTTRLVGDRLFVIDERDVPEEIYERASNNAADRMEEFLRPRPRPVDDND</sequence>
<dbReference type="RefSeq" id="WP_311673205.1">
    <property type="nucleotide sequence ID" value="NZ_JAVREQ010000008.1"/>
</dbReference>
<organism evidence="2 3">
    <name type="scientific">Streptomyces hazeniae</name>
    <dbReference type="NCBI Taxonomy" id="3075538"/>
    <lineage>
        <taxon>Bacteria</taxon>
        <taxon>Bacillati</taxon>
        <taxon>Actinomycetota</taxon>
        <taxon>Actinomycetes</taxon>
        <taxon>Kitasatosporales</taxon>
        <taxon>Streptomycetaceae</taxon>
        <taxon>Streptomyces</taxon>
    </lineage>
</organism>
<keyword evidence="3" id="KW-1185">Reference proteome</keyword>
<evidence type="ECO:0000313" key="2">
    <source>
        <dbReference type="EMBL" id="MDT0379410.1"/>
    </source>
</evidence>
<accession>A0ABU2NR10</accession>
<gene>
    <name evidence="2" type="ORF">RM572_11585</name>
</gene>
<evidence type="ECO:0000256" key="1">
    <source>
        <dbReference type="SAM" id="MobiDB-lite"/>
    </source>
</evidence>
<evidence type="ECO:0000313" key="3">
    <source>
        <dbReference type="Proteomes" id="UP001183414"/>
    </source>
</evidence>
<protein>
    <submittedName>
        <fullName evidence="2">Uncharacterized protein</fullName>
    </submittedName>
</protein>
<feature type="region of interest" description="Disordered" evidence="1">
    <location>
        <begin position="92"/>
        <end position="117"/>
    </location>
</feature>